<keyword evidence="2" id="KW-1185">Reference proteome</keyword>
<accession>A0A834SXE2</accession>
<sequence length="96" mass="10945">METIRPTKKVKYVRSVSEVVGYQMLDSSRLCPLWLLAPIDKYTPAINLDGCCSTLKYNPHFMILKLQLLLHTIFDKMRMLSRARGALFAFHTGAGI</sequence>
<protein>
    <submittedName>
        <fullName evidence="1">Uncharacterized protein</fullName>
    </submittedName>
</protein>
<evidence type="ECO:0000313" key="1">
    <source>
        <dbReference type="EMBL" id="KAF7811975.1"/>
    </source>
</evidence>
<dbReference type="AlphaFoldDB" id="A0A834SXE2"/>
<proteinExistence type="predicted"/>
<comment type="caution">
    <text evidence="1">The sequence shown here is derived from an EMBL/GenBank/DDBJ whole genome shotgun (WGS) entry which is preliminary data.</text>
</comment>
<gene>
    <name evidence="1" type="ORF">G2W53_032951</name>
</gene>
<organism evidence="1 2">
    <name type="scientific">Senna tora</name>
    <dbReference type="NCBI Taxonomy" id="362788"/>
    <lineage>
        <taxon>Eukaryota</taxon>
        <taxon>Viridiplantae</taxon>
        <taxon>Streptophyta</taxon>
        <taxon>Embryophyta</taxon>
        <taxon>Tracheophyta</taxon>
        <taxon>Spermatophyta</taxon>
        <taxon>Magnoliopsida</taxon>
        <taxon>eudicotyledons</taxon>
        <taxon>Gunneridae</taxon>
        <taxon>Pentapetalae</taxon>
        <taxon>rosids</taxon>
        <taxon>fabids</taxon>
        <taxon>Fabales</taxon>
        <taxon>Fabaceae</taxon>
        <taxon>Caesalpinioideae</taxon>
        <taxon>Cassia clade</taxon>
        <taxon>Senna</taxon>
    </lineage>
</organism>
<dbReference type="Proteomes" id="UP000634136">
    <property type="component" value="Unassembled WGS sequence"/>
</dbReference>
<reference evidence="1" key="1">
    <citation type="submission" date="2020-09" db="EMBL/GenBank/DDBJ databases">
        <title>Genome-Enabled Discovery of Anthraquinone Biosynthesis in Senna tora.</title>
        <authorList>
            <person name="Kang S.-H."/>
            <person name="Pandey R.P."/>
            <person name="Lee C.-M."/>
            <person name="Sim J.-S."/>
            <person name="Jeong J.-T."/>
            <person name="Choi B.-S."/>
            <person name="Jung M."/>
            <person name="Ginzburg D."/>
            <person name="Zhao K."/>
            <person name="Won S.Y."/>
            <person name="Oh T.-J."/>
            <person name="Yu Y."/>
            <person name="Kim N.-H."/>
            <person name="Lee O.R."/>
            <person name="Lee T.-H."/>
            <person name="Bashyal P."/>
            <person name="Kim T.-S."/>
            <person name="Lee W.-H."/>
            <person name="Kawkins C."/>
            <person name="Kim C.-K."/>
            <person name="Kim J.S."/>
            <person name="Ahn B.O."/>
            <person name="Rhee S.Y."/>
            <person name="Sohng J.K."/>
        </authorList>
    </citation>
    <scope>NUCLEOTIDE SEQUENCE</scope>
    <source>
        <tissue evidence="1">Leaf</tissue>
    </source>
</reference>
<evidence type="ECO:0000313" key="2">
    <source>
        <dbReference type="Proteomes" id="UP000634136"/>
    </source>
</evidence>
<name>A0A834SXE2_9FABA</name>
<dbReference type="EMBL" id="JAAIUW010000010">
    <property type="protein sequence ID" value="KAF7811975.1"/>
    <property type="molecule type" value="Genomic_DNA"/>
</dbReference>